<feature type="transmembrane region" description="Helical" evidence="6">
    <location>
        <begin position="229"/>
        <end position="254"/>
    </location>
</feature>
<evidence type="ECO:0000313" key="9">
    <source>
        <dbReference type="Proteomes" id="UP001431209"/>
    </source>
</evidence>
<dbReference type="AlphaFoldDB" id="A0AAW2ZIW9"/>
<feature type="transmembrane region" description="Helical" evidence="6">
    <location>
        <begin position="166"/>
        <end position="186"/>
    </location>
</feature>
<keyword evidence="4 6" id="KW-1133">Transmembrane helix</keyword>
<organism evidence="8 9">
    <name type="scientific">Acrasis kona</name>
    <dbReference type="NCBI Taxonomy" id="1008807"/>
    <lineage>
        <taxon>Eukaryota</taxon>
        <taxon>Discoba</taxon>
        <taxon>Heterolobosea</taxon>
        <taxon>Tetramitia</taxon>
        <taxon>Eutetramitia</taxon>
        <taxon>Acrasidae</taxon>
        <taxon>Acrasis</taxon>
    </lineage>
</organism>
<feature type="transmembrane region" description="Helical" evidence="6">
    <location>
        <begin position="142"/>
        <end position="160"/>
    </location>
</feature>
<dbReference type="GO" id="GO:0000139">
    <property type="term" value="C:Golgi membrane"/>
    <property type="evidence" value="ECO:0007669"/>
    <property type="project" value="UniProtKB-SubCell"/>
</dbReference>
<reference evidence="8 9" key="1">
    <citation type="submission" date="2024-03" db="EMBL/GenBank/DDBJ databases">
        <title>The Acrasis kona genome and developmental transcriptomes reveal deep origins of eukaryotic multicellular pathways.</title>
        <authorList>
            <person name="Sheikh S."/>
            <person name="Fu C.-J."/>
            <person name="Brown M.W."/>
            <person name="Baldauf S.L."/>
        </authorList>
    </citation>
    <scope>NUCLEOTIDE SEQUENCE [LARGE SCALE GENOMIC DNA]</scope>
    <source>
        <strain evidence="8 9">ATCC MYA-3509</strain>
    </source>
</reference>
<name>A0AAW2ZIW9_9EUKA</name>
<dbReference type="EMBL" id="JAOPGA020001514">
    <property type="protein sequence ID" value="KAL0489091.1"/>
    <property type="molecule type" value="Genomic_DNA"/>
</dbReference>
<dbReference type="InterPro" id="IPR045231">
    <property type="entry name" value="Yip1/4-like"/>
</dbReference>
<keyword evidence="3 6" id="KW-0812">Transmembrane</keyword>
<evidence type="ECO:0000256" key="3">
    <source>
        <dbReference type="ARBA" id="ARBA00022692"/>
    </source>
</evidence>
<evidence type="ECO:0000256" key="6">
    <source>
        <dbReference type="RuleBase" id="RU361264"/>
    </source>
</evidence>
<dbReference type="Proteomes" id="UP001431209">
    <property type="component" value="Unassembled WGS sequence"/>
</dbReference>
<keyword evidence="9" id="KW-1185">Reference proteome</keyword>
<accession>A0AAW2ZIW9</accession>
<evidence type="ECO:0000256" key="1">
    <source>
        <dbReference type="ARBA" id="ARBA00004141"/>
    </source>
</evidence>
<dbReference type="PANTHER" id="PTHR21236">
    <property type="entry name" value="GOLGI MEMBRANE PROTEIN YIP1"/>
    <property type="match status" value="1"/>
</dbReference>
<evidence type="ECO:0000256" key="2">
    <source>
        <dbReference type="ARBA" id="ARBA00010596"/>
    </source>
</evidence>
<evidence type="ECO:0000313" key="8">
    <source>
        <dbReference type="EMBL" id="KAL0489091.1"/>
    </source>
</evidence>
<feature type="domain" description="Yip1" evidence="7">
    <location>
        <begin position="133"/>
        <end position="277"/>
    </location>
</feature>
<dbReference type="GO" id="GO:0048280">
    <property type="term" value="P:vesicle fusion with Golgi apparatus"/>
    <property type="evidence" value="ECO:0007669"/>
    <property type="project" value="TreeGrafter"/>
</dbReference>
<evidence type="ECO:0000256" key="4">
    <source>
        <dbReference type="ARBA" id="ARBA00022989"/>
    </source>
</evidence>
<feature type="transmembrane region" description="Helical" evidence="6">
    <location>
        <begin position="261"/>
        <end position="279"/>
    </location>
</feature>
<dbReference type="Pfam" id="PF04893">
    <property type="entry name" value="Yip1"/>
    <property type="match status" value="1"/>
</dbReference>
<comment type="similarity">
    <text evidence="2 6">Belongs to the YIP1 family.</text>
</comment>
<dbReference type="InterPro" id="IPR006977">
    <property type="entry name" value="Yip1_dom"/>
</dbReference>
<feature type="transmembrane region" description="Helical" evidence="6">
    <location>
        <begin position="198"/>
        <end position="223"/>
    </location>
</feature>
<dbReference type="GO" id="GO:0005802">
    <property type="term" value="C:trans-Golgi network"/>
    <property type="evidence" value="ECO:0007669"/>
    <property type="project" value="TreeGrafter"/>
</dbReference>
<sequence length="280" mass="30957">MSNNINRKSVLSFGNDRASPIHEFQRNNSFDDFSAPGIMNNNNMGQNQPSGGIFGSVMGMIGGGSANSAPINKPVAPTSYEPVVDEVPLLEVELGINFKDVWKKSMFVLNPFSRIRRLSSQVSRSGGNETPELRHILDDMDLAGPLLFCLALGFVLLLRGKLHFGYIYGVGTVGCIGVYLLLNLMCGEKRNIEIQHTISILGYGLLPMVFLAAMTTLLPVVIATQAWSWISFISTWVAVLWSTWSASAMFVAHLHMHKQRWLLTYPVLLVYATFALITVF</sequence>
<gene>
    <name evidence="8" type="ORF">AKO1_009038</name>
</gene>
<evidence type="ECO:0000259" key="7">
    <source>
        <dbReference type="Pfam" id="PF04893"/>
    </source>
</evidence>
<comment type="caution">
    <text evidence="8">The sequence shown here is derived from an EMBL/GenBank/DDBJ whole genome shotgun (WGS) entry which is preliminary data.</text>
</comment>
<evidence type="ECO:0000256" key="5">
    <source>
        <dbReference type="ARBA" id="ARBA00023136"/>
    </source>
</evidence>
<dbReference type="GO" id="GO:0006888">
    <property type="term" value="P:endoplasmic reticulum to Golgi vesicle-mediated transport"/>
    <property type="evidence" value="ECO:0007669"/>
    <property type="project" value="InterPro"/>
</dbReference>
<dbReference type="PANTHER" id="PTHR21236:SF2">
    <property type="entry name" value="PROTEIN YIPF"/>
    <property type="match status" value="1"/>
</dbReference>
<proteinExistence type="inferred from homology"/>
<keyword evidence="5 6" id="KW-0472">Membrane</keyword>
<comment type="subcellular location">
    <subcellularLocation>
        <location evidence="6">Golgi apparatus membrane</location>
        <topology evidence="6">Multi-pass membrane protein</topology>
    </subcellularLocation>
    <subcellularLocation>
        <location evidence="1">Membrane</location>
        <topology evidence="1">Multi-pass membrane protein</topology>
    </subcellularLocation>
</comment>
<protein>
    <recommendedName>
        <fullName evidence="6">Protein YIPF</fullName>
    </recommendedName>
</protein>